<dbReference type="AlphaFoldDB" id="A0A2P8CDT0"/>
<dbReference type="Pfam" id="PF02776">
    <property type="entry name" value="TPP_enzyme_N"/>
    <property type="match status" value="1"/>
</dbReference>
<evidence type="ECO:0000313" key="10">
    <source>
        <dbReference type="Proteomes" id="UP000396862"/>
    </source>
</evidence>
<dbReference type="InterPro" id="IPR029061">
    <property type="entry name" value="THDP-binding"/>
</dbReference>
<reference evidence="8 9" key="1">
    <citation type="submission" date="2018-03" db="EMBL/GenBank/DDBJ databases">
        <title>Genomic Encyclopedia of Archaeal and Bacterial Type Strains, Phase II (KMG-II): from individual species to whole genera.</title>
        <authorList>
            <person name="Goeker M."/>
        </authorList>
    </citation>
    <scope>NUCLEOTIDE SEQUENCE [LARGE SCALE GENOMIC DNA]</scope>
    <source>
        <strain evidence="8 9">DSM 27267</strain>
    </source>
</reference>
<dbReference type="Proteomes" id="UP000396862">
    <property type="component" value="Unassembled WGS sequence"/>
</dbReference>
<dbReference type="CDD" id="cd02014">
    <property type="entry name" value="TPP_POX"/>
    <property type="match status" value="1"/>
</dbReference>
<comment type="similarity">
    <text evidence="1 3">Belongs to the TPP enzyme family.</text>
</comment>
<dbReference type="InterPro" id="IPR000399">
    <property type="entry name" value="TPP-bd_CS"/>
</dbReference>
<dbReference type="InterPro" id="IPR011766">
    <property type="entry name" value="TPP_enzyme_TPP-bd"/>
</dbReference>
<reference evidence="7 10" key="2">
    <citation type="submission" date="2019-10" db="EMBL/GenBank/DDBJ databases">
        <title>Prolixibacter strains distinguished by the presence of nitrate reductase genes were adept at nitrate-dependent anaerobic corrosion of metallic iron and carbon steel.</title>
        <authorList>
            <person name="Iino T."/>
            <person name="Shono N."/>
            <person name="Ito K."/>
            <person name="Nakamura R."/>
            <person name="Sueoka K."/>
            <person name="Harayama S."/>
            <person name="Ohkuma M."/>
        </authorList>
    </citation>
    <scope>NUCLEOTIDE SEQUENCE [LARGE SCALE GENOMIC DNA]</scope>
    <source>
        <strain evidence="7 10">MIC1-1</strain>
    </source>
</reference>
<dbReference type="SUPFAM" id="SSF52518">
    <property type="entry name" value="Thiamin diphosphate-binding fold (THDP-binding)"/>
    <property type="match status" value="2"/>
</dbReference>
<evidence type="ECO:0000259" key="6">
    <source>
        <dbReference type="Pfam" id="PF02776"/>
    </source>
</evidence>
<dbReference type="PROSITE" id="PS00187">
    <property type="entry name" value="TPP_ENZYMES"/>
    <property type="match status" value="1"/>
</dbReference>
<dbReference type="Gene3D" id="3.40.50.970">
    <property type="match status" value="2"/>
</dbReference>
<dbReference type="InterPro" id="IPR047210">
    <property type="entry name" value="TPP_PYR_POXB-like"/>
</dbReference>
<dbReference type="SUPFAM" id="SSF52467">
    <property type="entry name" value="DHS-like NAD/FAD-binding domain"/>
    <property type="match status" value="1"/>
</dbReference>
<feature type="domain" description="Thiamine pyrophosphate enzyme central" evidence="4">
    <location>
        <begin position="189"/>
        <end position="315"/>
    </location>
</feature>
<dbReference type="Proteomes" id="UP000240621">
    <property type="component" value="Unassembled WGS sequence"/>
</dbReference>
<keyword evidence="10" id="KW-1185">Reference proteome</keyword>
<keyword evidence="2 3" id="KW-0786">Thiamine pyrophosphate</keyword>
<comment type="caution">
    <text evidence="8">The sequence shown here is derived from an EMBL/GenBank/DDBJ whole genome shotgun (WGS) entry which is preliminary data.</text>
</comment>
<feature type="domain" description="Thiamine pyrophosphate enzyme TPP-binding" evidence="5">
    <location>
        <begin position="379"/>
        <end position="526"/>
    </location>
</feature>
<dbReference type="PANTHER" id="PTHR42981:SF2">
    <property type="entry name" value="PYRUVATE DEHYDROGENASE [UBIQUINONE]"/>
    <property type="match status" value="1"/>
</dbReference>
<dbReference type="PANTHER" id="PTHR42981">
    <property type="entry name" value="PYRUVATE DEHYDROGENASE [UBIQUINONE]"/>
    <property type="match status" value="1"/>
</dbReference>
<dbReference type="EMBL" id="PYGC01000004">
    <property type="protein sequence ID" value="PSK83148.1"/>
    <property type="molecule type" value="Genomic_DNA"/>
</dbReference>
<proteinExistence type="inferred from homology"/>
<name>A0A2P8CDT0_9BACT</name>
<dbReference type="InterPro" id="IPR047212">
    <property type="entry name" value="TPP_POXB-like"/>
</dbReference>
<dbReference type="InterPro" id="IPR012001">
    <property type="entry name" value="Thiamin_PyroP_enz_TPP-bd_dom"/>
</dbReference>
<evidence type="ECO:0000256" key="1">
    <source>
        <dbReference type="ARBA" id="ARBA00007812"/>
    </source>
</evidence>
<dbReference type="EMBL" id="BLAU01000001">
    <property type="protein sequence ID" value="GET21969.1"/>
    <property type="molecule type" value="Genomic_DNA"/>
</dbReference>
<dbReference type="GO" id="GO:0019752">
    <property type="term" value="P:carboxylic acid metabolic process"/>
    <property type="evidence" value="ECO:0007669"/>
    <property type="project" value="UniProtKB-ARBA"/>
</dbReference>
<evidence type="ECO:0000313" key="7">
    <source>
        <dbReference type="EMBL" id="GET21969.1"/>
    </source>
</evidence>
<dbReference type="Gene3D" id="3.40.50.1220">
    <property type="entry name" value="TPP-binding domain"/>
    <property type="match status" value="1"/>
</dbReference>
<dbReference type="GO" id="GO:0000287">
    <property type="term" value="F:magnesium ion binding"/>
    <property type="evidence" value="ECO:0007669"/>
    <property type="project" value="InterPro"/>
</dbReference>
<evidence type="ECO:0000256" key="2">
    <source>
        <dbReference type="ARBA" id="ARBA00023052"/>
    </source>
</evidence>
<keyword evidence="8" id="KW-0670">Pyruvate</keyword>
<evidence type="ECO:0000256" key="3">
    <source>
        <dbReference type="RuleBase" id="RU362132"/>
    </source>
</evidence>
<evidence type="ECO:0000313" key="8">
    <source>
        <dbReference type="EMBL" id="PSK83148.1"/>
    </source>
</evidence>
<sequence length="579" mass="63590">MNVSEQLLHILKQEGVQHIFGVAGDALNPIISAIAKQDTIEWIRVKHEENGAYAAFAQGELGNNLGVCASTVGPGALHLINGLYNAKKERSPVLAITGQVPVAVQGTNFHQEVNLEKVFADVCGYQAIIRSPEQAPKIILKAIRTALNDNCVCRIELPADIAMMEAESEKYIHSAFRSESITTPPTKLIEEAVNLIADAKKIGILAGAGCRGAKETVEAFSNRINAPVTHTLRASDIFDHSMENVVGLTGLIGNPSGYKAVMEPDLLIMLGTDFPYTDFLPKETNVIQIDIRPENIGNRIPVTLGLHGDIHETVALLLENCPEKEDCSFLDDLKKEFREWKKSMEQKADDERELEPIHPEIFARSISEQAADDAIFALDTGTSVIWSSNFMNFHSERRIIGSFNHGSMAVGLPAALGAQFQFPEREVWAMVGDGAFNMTLHEFSTAVKYNLPIKVIVFKNDELSFVKIEMEEAGLAPNLDALHVDNFDFVAYAQLCGGEGIKVEHARDVEKAVAMAKASKKPFIIEAIVNSGELSLPPRIGLTEATDFGLSKVKEIIQSLGGNREQWENLKKEIEGYFD</sequence>
<dbReference type="InterPro" id="IPR012000">
    <property type="entry name" value="Thiamin_PyroP_enz_cen_dom"/>
</dbReference>
<dbReference type="GO" id="GO:0003824">
    <property type="term" value="F:catalytic activity"/>
    <property type="evidence" value="ECO:0007669"/>
    <property type="project" value="InterPro"/>
</dbReference>
<dbReference type="CDD" id="cd07039">
    <property type="entry name" value="TPP_PYR_POX"/>
    <property type="match status" value="1"/>
</dbReference>
<evidence type="ECO:0000313" key="9">
    <source>
        <dbReference type="Proteomes" id="UP000240621"/>
    </source>
</evidence>
<dbReference type="InterPro" id="IPR047211">
    <property type="entry name" value="POXB-like"/>
</dbReference>
<dbReference type="InterPro" id="IPR029035">
    <property type="entry name" value="DHS-like_NAD/FAD-binding_dom"/>
</dbReference>
<dbReference type="Pfam" id="PF00205">
    <property type="entry name" value="TPP_enzyme_M"/>
    <property type="match status" value="1"/>
</dbReference>
<feature type="domain" description="Thiamine pyrophosphate enzyme N-terminal TPP-binding" evidence="6">
    <location>
        <begin position="1"/>
        <end position="114"/>
    </location>
</feature>
<dbReference type="Pfam" id="PF02775">
    <property type="entry name" value="TPP_enzyme_C"/>
    <property type="match status" value="1"/>
</dbReference>
<accession>A0A2P8CDT0</accession>
<protein>
    <submittedName>
        <fullName evidence="7 8">Pyruvate dehydrogenase</fullName>
    </submittedName>
</protein>
<organism evidence="8 9">
    <name type="scientific">Prolixibacter denitrificans</name>
    <dbReference type="NCBI Taxonomy" id="1541063"/>
    <lineage>
        <taxon>Bacteria</taxon>
        <taxon>Pseudomonadati</taxon>
        <taxon>Bacteroidota</taxon>
        <taxon>Bacteroidia</taxon>
        <taxon>Marinilabiliales</taxon>
        <taxon>Prolixibacteraceae</taxon>
        <taxon>Prolixibacter</taxon>
    </lineage>
</organism>
<evidence type="ECO:0000259" key="4">
    <source>
        <dbReference type="Pfam" id="PF00205"/>
    </source>
</evidence>
<dbReference type="GO" id="GO:0030976">
    <property type="term" value="F:thiamine pyrophosphate binding"/>
    <property type="evidence" value="ECO:0007669"/>
    <property type="project" value="InterPro"/>
</dbReference>
<gene>
    <name evidence="8" type="ORF">CLV93_10478</name>
    <name evidence="7" type="ORF">JCM18694_22150</name>
</gene>
<dbReference type="RefSeq" id="WP_106541950.1">
    <property type="nucleotide sequence ID" value="NZ_BLAU01000001.1"/>
</dbReference>
<dbReference type="OrthoDB" id="4494979at2"/>
<evidence type="ECO:0000259" key="5">
    <source>
        <dbReference type="Pfam" id="PF02775"/>
    </source>
</evidence>